<keyword evidence="7" id="KW-0472">Membrane</keyword>
<gene>
    <name evidence="8" type="ORF">PACLA_8A016516</name>
</gene>
<evidence type="ECO:0000313" key="9">
    <source>
        <dbReference type="Proteomes" id="UP001152795"/>
    </source>
</evidence>
<organism evidence="8 9">
    <name type="scientific">Paramuricea clavata</name>
    <name type="common">Red gorgonian</name>
    <name type="synonym">Violescent sea-whip</name>
    <dbReference type="NCBI Taxonomy" id="317549"/>
    <lineage>
        <taxon>Eukaryota</taxon>
        <taxon>Metazoa</taxon>
        <taxon>Cnidaria</taxon>
        <taxon>Anthozoa</taxon>
        <taxon>Octocorallia</taxon>
        <taxon>Malacalcyonacea</taxon>
        <taxon>Plexauridae</taxon>
        <taxon>Paramuricea</taxon>
    </lineage>
</organism>
<keyword evidence="4" id="KW-0804">Transcription</keyword>
<name>A0A6S7ICH0_PARCT</name>
<reference evidence="8" key="1">
    <citation type="submission" date="2020-04" db="EMBL/GenBank/DDBJ databases">
        <authorList>
            <person name="Alioto T."/>
            <person name="Alioto T."/>
            <person name="Gomez Garrido J."/>
        </authorList>
    </citation>
    <scope>NUCLEOTIDE SEQUENCE</scope>
    <source>
        <strain evidence="8">A484AB</strain>
    </source>
</reference>
<dbReference type="AlphaFoldDB" id="A0A6S7ICH0"/>
<evidence type="ECO:0000256" key="3">
    <source>
        <dbReference type="ARBA" id="ARBA00023125"/>
    </source>
</evidence>
<accession>A0A6S7ICH0</accession>
<dbReference type="GO" id="GO:0000978">
    <property type="term" value="F:RNA polymerase II cis-regulatory region sequence-specific DNA binding"/>
    <property type="evidence" value="ECO:0007669"/>
    <property type="project" value="TreeGrafter"/>
</dbReference>
<feature type="transmembrane region" description="Helical" evidence="7">
    <location>
        <begin position="113"/>
        <end position="139"/>
    </location>
</feature>
<evidence type="ECO:0000256" key="5">
    <source>
        <dbReference type="ARBA" id="ARBA00023242"/>
    </source>
</evidence>
<dbReference type="PANTHER" id="PTHR46062:SF1">
    <property type="entry name" value="LP12374P"/>
    <property type="match status" value="1"/>
</dbReference>
<evidence type="ECO:0000256" key="1">
    <source>
        <dbReference type="ARBA" id="ARBA00004123"/>
    </source>
</evidence>
<sequence length="718" mass="81546">VLNCMKADDTDSVSSNEVLADPLTPESLMETHSNSSPPSSPDDSLHTENVHMFDRTRLGMCMLMMSFFVFDPFNFIFSWQQGSMSSPQGEVNHGRLLMAEDPLNTPPQPLSKWLLTTFVLGLFFRTFAILFIFLKLFVFGEPSLQPDSKIAAKYWAFKRRADLTLEKGDYIEGSKVLGRCLEILGRPLPTSRLDMTCSLLWHIFRQVVHRLLVTRWLTAKAAQWCSLRTVHEKDLEYRQESAKQAALVHHQLHQLYLTGHVPGSQWLVTVVALNAVNMADMADSSLNEEIRVDIYIDCAIQLRSTLPKNLKFLARYFLSRARELCSGRSLTLPYSCWWLFTPVGHRFFVSGEWSCNSREAHIWSTSIINDNKPLASVTQKFCEFLLEQAMSALLLSKDHNEYLANTWNADGNSGSNRARDLLHTLTECVNNSRKSGINRNLKVFGDITTWPSEEPDLVGCWWAALGKVAACWLLGDVHSAQQQYKIIENIPDEIENNDDPLGQALLMAFRARSRMLEKNGKNLDNAHEILEYCDKGGALLKESLAFSSPQKQSDLLKLMHLLCCDWLLSTRADVWEKEKLDGEQHSPEASRLDGFDKDLRSLQNVASYIPDAMSKVYMYQAACRMMAEANPVKTQRLLQKSVMRQRSANEEKEAVPECSVSAEKDRANALVMASSHLPTSLYSSNAERKDMIIEAVECLQKFGEKDRITRCRKLVMSF</sequence>
<keyword evidence="3" id="KW-0238">DNA-binding</keyword>
<evidence type="ECO:0000256" key="2">
    <source>
        <dbReference type="ARBA" id="ARBA00023015"/>
    </source>
</evidence>
<evidence type="ECO:0000256" key="4">
    <source>
        <dbReference type="ARBA" id="ARBA00023163"/>
    </source>
</evidence>
<evidence type="ECO:0000313" key="8">
    <source>
        <dbReference type="EMBL" id="CAB4013860.1"/>
    </source>
</evidence>
<dbReference type="Proteomes" id="UP001152795">
    <property type="component" value="Unassembled WGS sequence"/>
</dbReference>
<keyword evidence="7" id="KW-1133">Transmembrane helix</keyword>
<protein>
    <submittedName>
        <fullName evidence="8">Uncharacterized protein</fullName>
    </submittedName>
</protein>
<dbReference type="PANTHER" id="PTHR46062">
    <property type="entry name" value="STEROL REGULATORY ELEMENT-BINDING PROTEIN"/>
    <property type="match status" value="1"/>
</dbReference>
<evidence type="ECO:0000256" key="6">
    <source>
        <dbReference type="SAM" id="MobiDB-lite"/>
    </source>
</evidence>
<evidence type="ECO:0000256" key="7">
    <source>
        <dbReference type="SAM" id="Phobius"/>
    </source>
</evidence>
<keyword evidence="2" id="KW-0805">Transcription regulation</keyword>
<keyword evidence="5" id="KW-0539">Nucleus</keyword>
<dbReference type="EMBL" id="CACRXK020008053">
    <property type="protein sequence ID" value="CAB4013860.1"/>
    <property type="molecule type" value="Genomic_DNA"/>
</dbReference>
<keyword evidence="9" id="KW-1185">Reference proteome</keyword>
<comment type="subcellular location">
    <subcellularLocation>
        <location evidence="1">Nucleus</location>
    </subcellularLocation>
</comment>
<feature type="non-terminal residue" evidence="8">
    <location>
        <position position="1"/>
    </location>
</feature>
<dbReference type="GO" id="GO:0000981">
    <property type="term" value="F:DNA-binding transcription factor activity, RNA polymerase II-specific"/>
    <property type="evidence" value="ECO:0007669"/>
    <property type="project" value="TreeGrafter"/>
</dbReference>
<keyword evidence="7" id="KW-0812">Transmembrane</keyword>
<feature type="region of interest" description="Disordered" evidence="6">
    <location>
        <begin position="27"/>
        <end position="47"/>
    </location>
</feature>
<dbReference type="GO" id="GO:0005634">
    <property type="term" value="C:nucleus"/>
    <property type="evidence" value="ECO:0007669"/>
    <property type="project" value="UniProtKB-SubCell"/>
</dbReference>
<proteinExistence type="predicted"/>
<comment type="caution">
    <text evidence="8">The sequence shown here is derived from an EMBL/GenBank/DDBJ whole genome shotgun (WGS) entry which is preliminary data.</text>
</comment>
<dbReference type="OrthoDB" id="2133190at2759"/>